<name>A0A174QSZ2_9FIRM</name>
<dbReference type="EMBL" id="CZAL01000016">
    <property type="protein sequence ID" value="CUP76314.1"/>
    <property type="molecule type" value="Genomic_DNA"/>
</dbReference>
<evidence type="ECO:0000313" key="1">
    <source>
        <dbReference type="EMBL" id="CUP76314.1"/>
    </source>
</evidence>
<organism evidence="1 2">
    <name type="scientific">Fusicatenibacter saccharivorans</name>
    <dbReference type="NCBI Taxonomy" id="1150298"/>
    <lineage>
        <taxon>Bacteria</taxon>
        <taxon>Bacillati</taxon>
        <taxon>Bacillota</taxon>
        <taxon>Clostridia</taxon>
        <taxon>Lachnospirales</taxon>
        <taxon>Lachnospiraceae</taxon>
        <taxon>Fusicatenibacter</taxon>
    </lineage>
</organism>
<gene>
    <name evidence="1" type="ORF">ERS852498_02760</name>
</gene>
<protein>
    <submittedName>
        <fullName evidence="1">Uncharacterized protein</fullName>
    </submittedName>
</protein>
<sequence length="58" mass="6866">MKNPCLNGNFLGEKAVLSWENIFKRHHQSVFEQHMQTTKSLFKNAKEKEWGKENVSIF</sequence>
<dbReference type="AlphaFoldDB" id="A0A174QSZ2"/>
<proteinExistence type="predicted"/>
<reference evidence="1 2" key="1">
    <citation type="submission" date="2015-09" db="EMBL/GenBank/DDBJ databases">
        <authorList>
            <consortium name="Pathogen Informatics"/>
        </authorList>
    </citation>
    <scope>NUCLEOTIDE SEQUENCE [LARGE SCALE GENOMIC DNA]</scope>
    <source>
        <strain evidence="1 2">2789STDY5834885</strain>
    </source>
</reference>
<dbReference type="Proteomes" id="UP000095709">
    <property type="component" value="Unassembled WGS sequence"/>
</dbReference>
<accession>A0A174QSZ2</accession>
<evidence type="ECO:0000313" key="2">
    <source>
        <dbReference type="Proteomes" id="UP000095709"/>
    </source>
</evidence>